<dbReference type="Proteomes" id="UP001556367">
    <property type="component" value="Unassembled WGS sequence"/>
</dbReference>
<dbReference type="PROSITE" id="PS50294">
    <property type="entry name" value="WD_REPEATS_REGION"/>
    <property type="match status" value="1"/>
</dbReference>
<feature type="compositionally biased region" description="Low complexity" evidence="2">
    <location>
        <begin position="608"/>
        <end position="636"/>
    </location>
</feature>
<keyword evidence="4" id="KW-1185">Reference proteome</keyword>
<sequence>MSPKSPTGTRVIHRDPGFTISPASLPSNPLSSSLGTLPSLPTSPSLLSAHRPSFTASRHLVDGVNVLRPPGTTSSSSGGKQSVKDDPVLGVLSEQSGPGGEPESPEDGGNFRRSLQIDMKDLVGDAVGNMSISPASRDIVLAARRGLFIIDLESPLEVPRFLPQGGTWDVADVQWNPHPNRAEYIVSTSSEKLLIWNLVLAGKTSIEHILHKHYRAITDINWHNTECDTVASIGIDSWIWAWDLRTARKPIFGLSAFNDSGTQVKWNRQDPNMLASSHAKEVLIWDRRKGSLPVTCIQAHNSKIYGIDWSHSRRNEIITCSLDHTIKVWHVDMDNTDHTNARAPLTHNRMYEPTTMEPEVCIRTTYPVWRARSLPFAQGILSLAQRSETALEMYRTDKTSGAEPGPVESFEGHTDVVKEFVWRRGGLDGSEYQLITWSKDRTLRFWPVDSDTMQKAGYSPPRGRSRYKNNQRDSVTFRNPPEVTWVTPALSAPIGYRSILAEVRAAPPPRAQNPVLHPHHGSSLRATQHEGFSTSLASASTYVPNSSKHLPSSLVGGSSVESQKGSQPMTMGSSSRRSGTMSRGGFGGRSVARMDTLAWLSNVKVNQRRSSSSGPGSRPESAAPSRLASRSRAPSGSDRRPPSRPSADPEQFEKRRRSESQSRSGADERKDQEGNQSLLDEVTSVLKKLSAYRVILDKYTDKTRTCTIGLDGPWGSTSSVFMRVTFTFPKEYPQGLHPEGTPTVEIERNRLIPMQNRESMIRRLRAIRERRRPCLEPCLRFLLTKEEDDGYAIRPLSIDTDTSSDDELPATRKPRDITVSILRGSKNVAEPRTSQATFGPNGELICFFRAPPRIVRNVLRDYSNSSSRSAEVNAQEDDSISSPRLFQSPALVSDALRRLGQAATDRNVKLNSLRRTEEGAVDILRITTNLLTYSREKHIGEPGSTAIGDVSRNHVPSLSRRSMIFIDNIKSIAGPDRKVAMQYRFTADTLPELCADNAKAARAFGRYDHERIFMTLRSVITTLASSEPFTSQKGSLSYQIVKLIYQRLADEKDLQMLAMVAVVLLQLQNFPSGADDSEPQRQTSHKEKTMRSPLSPLLPSLPGLDYFSLARTISGGGSPRHQTPASPVSAQPSQTRSSWSSLFNAGSMRQLMVGTQDPAKDASPVQSEPTPTAPMSEKTIAVPSHRKLVSGMGSPLSPRGNRKRENIVRSPSAVSRSWNEGLSTRGGGSFPWPSSQPRPKPKQLAQTKIKFNKAAPKADESVTLWSDSEFTDQLLNHVYAYAELLFRWQLYYKRLELLNCIHDKRRSALTSKRELGIVRASRERSF</sequence>
<feature type="compositionally biased region" description="Low complexity" evidence="2">
    <location>
        <begin position="21"/>
        <end position="48"/>
    </location>
</feature>
<evidence type="ECO:0000313" key="3">
    <source>
        <dbReference type="EMBL" id="KAL0958954.1"/>
    </source>
</evidence>
<feature type="compositionally biased region" description="Polar residues" evidence="2">
    <location>
        <begin position="1120"/>
        <end position="1138"/>
    </location>
</feature>
<feature type="region of interest" description="Disordered" evidence="2">
    <location>
        <begin position="1155"/>
        <end position="1242"/>
    </location>
</feature>
<dbReference type="SMART" id="SM00320">
    <property type="entry name" value="WD40"/>
    <property type="match status" value="5"/>
</dbReference>
<feature type="compositionally biased region" description="Polar residues" evidence="2">
    <location>
        <begin position="542"/>
        <end position="568"/>
    </location>
</feature>
<dbReference type="InterPro" id="IPR036322">
    <property type="entry name" value="WD40_repeat_dom_sf"/>
</dbReference>
<dbReference type="Gene3D" id="2.130.10.10">
    <property type="entry name" value="YVTN repeat-like/Quinoprotein amine dehydrogenase"/>
    <property type="match status" value="1"/>
</dbReference>
<feature type="region of interest" description="Disordered" evidence="2">
    <location>
        <begin position="455"/>
        <end position="475"/>
    </location>
</feature>
<feature type="region of interest" description="Disordered" evidence="2">
    <location>
        <begin position="542"/>
        <end position="589"/>
    </location>
</feature>
<comment type="caution">
    <text evidence="3">The sequence shown here is derived from an EMBL/GenBank/DDBJ whole genome shotgun (WGS) entry which is preliminary data.</text>
</comment>
<reference evidence="4" key="1">
    <citation type="submission" date="2024-06" db="EMBL/GenBank/DDBJ databases">
        <title>Multi-omics analyses provide insights into the biosynthesis of the anticancer antibiotic pleurotin in Hohenbuehelia grisea.</title>
        <authorList>
            <person name="Weaver J.A."/>
            <person name="Alberti F."/>
        </authorList>
    </citation>
    <scope>NUCLEOTIDE SEQUENCE [LARGE SCALE GENOMIC DNA]</scope>
    <source>
        <strain evidence="4">T-177</strain>
    </source>
</reference>
<feature type="compositionally biased region" description="Basic and acidic residues" evidence="2">
    <location>
        <begin position="651"/>
        <end position="673"/>
    </location>
</feature>
<feature type="region of interest" description="Disordered" evidence="2">
    <location>
        <begin position="1"/>
        <end position="112"/>
    </location>
</feature>
<feature type="repeat" description="WD" evidence="1">
    <location>
        <begin position="297"/>
        <end position="339"/>
    </location>
</feature>
<dbReference type="PANTHER" id="PTHR46170">
    <property type="entry name" value="GATOR COMPLEX PROTEIN WDR59"/>
    <property type="match status" value="1"/>
</dbReference>
<dbReference type="PANTHER" id="PTHR46170:SF1">
    <property type="entry name" value="GATOR COMPLEX PROTEIN WDR59"/>
    <property type="match status" value="1"/>
</dbReference>
<feature type="region of interest" description="Disordered" evidence="2">
    <location>
        <begin position="1071"/>
        <end position="1095"/>
    </location>
</feature>
<dbReference type="InterPro" id="IPR049567">
    <property type="entry name" value="WDR59-like"/>
</dbReference>
<proteinExistence type="predicted"/>
<evidence type="ECO:0000256" key="2">
    <source>
        <dbReference type="SAM" id="MobiDB-lite"/>
    </source>
</evidence>
<dbReference type="InterPro" id="IPR015943">
    <property type="entry name" value="WD40/YVTN_repeat-like_dom_sf"/>
</dbReference>
<dbReference type="PROSITE" id="PS50082">
    <property type="entry name" value="WD_REPEATS_2"/>
    <property type="match status" value="1"/>
</dbReference>
<gene>
    <name evidence="3" type="ORF">HGRIS_014266</name>
</gene>
<protein>
    <submittedName>
        <fullName evidence="3">Uncharacterized protein</fullName>
    </submittedName>
</protein>
<evidence type="ECO:0000256" key="1">
    <source>
        <dbReference type="PROSITE-ProRule" id="PRU00221"/>
    </source>
</evidence>
<feature type="compositionally biased region" description="Polar residues" evidence="2">
    <location>
        <begin position="1212"/>
        <end position="1222"/>
    </location>
</feature>
<feature type="compositionally biased region" description="Low complexity" evidence="2">
    <location>
        <begin position="569"/>
        <end position="581"/>
    </location>
</feature>
<feature type="region of interest" description="Disordered" evidence="2">
    <location>
        <begin position="1112"/>
        <end position="1138"/>
    </location>
</feature>
<feature type="region of interest" description="Disordered" evidence="2">
    <location>
        <begin position="509"/>
        <end position="530"/>
    </location>
</feature>
<organism evidence="3 4">
    <name type="scientific">Hohenbuehelia grisea</name>
    <dbReference type="NCBI Taxonomy" id="104357"/>
    <lineage>
        <taxon>Eukaryota</taxon>
        <taxon>Fungi</taxon>
        <taxon>Dikarya</taxon>
        <taxon>Basidiomycota</taxon>
        <taxon>Agaricomycotina</taxon>
        <taxon>Agaricomycetes</taxon>
        <taxon>Agaricomycetidae</taxon>
        <taxon>Agaricales</taxon>
        <taxon>Pleurotineae</taxon>
        <taxon>Pleurotaceae</taxon>
        <taxon>Hohenbuehelia</taxon>
    </lineage>
</organism>
<accession>A0ABR3JSU2</accession>
<dbReference type="InterPro" id="IPR001680">
    <property type="entry name" value="WD40_rpt"/>
</dbReference>
<evidence type="ECO:0000313" key="4">
    <source>
        <dbReference type="Proteomes" id="UP001556367"/>
    </source>
</evidence>
<feature type="region of interest" description="Disordered" evidence="2">
    <location>
        <begin position="605"/>
        <end position="676"/>
    </location>
</feature>
<dbReference type="SUPFAM" id="SSF50978">
    <property type="entry name" value="WD40 repeat-like"/>
    <property type="match status" value="1"/>
</dbReference>
<dbReference type="EMBL" id="JASNQZ010000003">
    <property type="protein sequence ID" value="KAL0958954.1"/>
    <property type="molecule type" value="Genomic_DNA"/>
</dbReference>
<keyword evidence="1" id="KW-0853">WD repeat</keyword>
<name>A0ABR3JSU2_9AGAR</name>